<name>A0A7W9JIJ3_9MICC</name>
<evidence type="ECO:0000256" key="2">
    <source>
        <dbReference type="ARBA" id="ARBA00023002"/>
    </source>
</evidence>
<dbReference type="EC" id="1.1.1.105" evidence="5"/>
<dbReference type="InterPro" id="IPR057326">
    <property type="entry name" value="KR_dom"/>
</dbReference>
<dbReference type="Proteomes" id="UP000567246">
    <property type="component" value="Unassembled WGS sequence"/>
</dbReference>
<keyword evidence="6" id="KW-1185">Reference proteome</keyword>
<dbReference type="PANTHER" id="PTHR24322">
    <property type="entry name" value="PKSB"/>
    <property type="match status" value="1"/>
</dbReference>
<dbReference type="PRINTS" id="PR00081">
    <property type="entry name" value="GDHRDH"/>
</dbReference>
<organism evidence="5 6">
    <name type="scientific">Micrococcus endophyticus</name>
    <dbReference type="NCBI Taxonomy" id="455343"/>
    <lineage>
        <taxon>Bacteria</taxon>
        <taxon>Bacillati</taxon>
        <taxon>Actinomycetota</taxon>
        <taxon>Actinomycetes</taxon>
        <taxon>Micrococcales</taxon>
        <taxon>Micrococcaceae</taxon>
        <taxon>Micrococcus</taxon>
    </lineage>
</organism>
<keyword evidence="2 5" id="KW-0560">Oxidoreductase</keyword>
<sequence length="308" mass="32134">MPRSRTPRPALRALAGALPRRRRLPLRGSTVLITGGASGIGRLMALGAARRGAARVVVWDLDLSAAEAVAAEARALGAEAVAERVDVTDAAAVEAAAARAGAVDVAVNNAGVVTGARLEDATEEGIRRTFDVNALAPYWLTRAVLPGMKARDRGAVVVIASAAGLVGVARQTDYSATKHAAVGFAESLSAELRKDGSAVTALAVCPFYIDTGMFDGVRSRIPWLLPVLRQEEVAEQVLDAVEAGRTRLPLPRAVGLLAPLRALPTPVFDRAMDLMGVNDTMDGFTGRRPAVDVPAPDPRVFAPDGAAR</sequence>
<dbReference type="GO" id="GO:0004745">
    <property type="term" value="F:all-trans-retinol dehydrogenase (NAD+) activity"/>
    <property type="evidence" value="ECO:0007669"/>
    <property type="project" value="UniProtKB-EC"/>
</dbReference>
<reference evidence="5 6" key="1">
    <citation type="submission" date="2020-08" db="EMBL/GenBank/DDBJ databases">
        <title>Sequencing the genomes of 1000 actinobacteria strains.</title>
        <authorList>
            <person name="Klenk H.-P."/>
        </authorList>
    </citation>
    <scope>NUCLEOTIDE SEQUENCE [LARGE SCALE GENOMIC DNA]</scope>
    <source>
        <strain evidence="5 6">DSM 17945</strain>
    </source>
</reference>
<dbReference type="RefSeq" id="WP_184171352.1">
    <property type="nucleotide sequence ID" value="NZ_BAABAG010000015.1"/>
</dbReference>
<comment type="similarity">
    <text evidence="1 3">Belongs to the short-chain dehydrogenases/reductases (SDR) family.</text>
</comment>
<dbReference type="InterPro" id="IPR036291">
    <property type="entry name" value="NAD(P)-bd_dom_sf"/>
</dbReference>
<proteinExistence type="inferred from homology"/>
<dbReference type="SUPFAM" id="SSF51735">
    <property type="entry name" value="NAD(P)-binding Rossmann-fold domains"/>
    <property type="match status" value="1"/>
</dbReference>
<comment type="caution">
    <text evidence="5">The sequence shown here is derived from an EMBL/GenBank/DDBJ whole genome shotgun (WGS) entry which is preliminary data.</text>
</comment>
<dbReference type="EMBL" id="JACHMW010000001">
    <property type="protein sequence ID" value="MBB5848318.1"/>
    <property type="molecule type" value="Genomic_DNA"/>
</dbReference>
<dbReference type="SMART" id="SM00822">
    <property type="entry name" value="PKS_KR"/>
    <property type="match status" value="1"/>
</dbReference>
<dbReference type="PANTHER" id="PTHR24322:SF736">
    <property type="entry name" value="RETINOL DEHYDROGENASE 10"/>
    <property type="match status" value="1"/>
</dbReference>
<gene>
    <name evidence="5" type="ORF">HDA33_000882</name>
</gene>
<dbReference type="InterPro" id="IPR002347">
    <property type="entry name" value="SDR_fam"/>
</dbReference>
<dbReference type="InterPro" id="IPR020904">
    <property type="entry name" value="Sc_DH/Rdtase_CS"/>
</dbReference>
<evidence type="ECO:0000259" key="4">
    <source>
        <dbReference type="SMART" id="SM00822"/>
    </source>
</evidence>
<dbReference type="PROSITE" id="PS00061">
    <property type="entry name" value="ADH_SHORT"/>
    <property type="match status" value="1"/>
</dbReference>
<feature type="domain" description="Ketoreductase" evidence="4">
    <location>
        <begin position="29"/>
        <end position="205"/>
    </location>
</feature>
<dbReference type="Pfam" id="PF00106">
    <property type="entry name" value="adh_short"/>
    <property type="match status" value="1"/>
</dbReference>
<evidence type="ECO:0000313" key="6">
    <source>
        <dbReference type="Proteomes" id="UP000567246"/>
    </source>
</evidence>
<dbReference type="PRINTS" id="PR00080">
    <property type="entry name" value="SDRFAMILY"/>
</dbReference>
<evidence type="ECO:0000256" key="3">
    <source>
        <dbReference type="RuleBase" id="RU000363"/>
    </source>
</evidence>
<evidence type="ECO:0000313" key="5">
    <source>
        <dbReference type="EMBL" id="MBB5848318.1"/>
    </source>
</evidence>
<dbReference type="AlphaFoldDB" id="A0A7W9JIJ3"/>
<dbReference type="Gene3D" id="3.40.50.720">
    <property type="entry name" value="NAD(P)-binding Rossmann-like Domain"/>
    <property type="match status" value="1"/>
</dbReference>
<evidence type="ECO:0000256" key="1">
    <source>
        <dbReference type="ARBA" id="ARBA00006484"/>
    </source>
</evidence>
<accession>A0A7W9JIJ3</accession>
<protein>
    <submittedName>
        <fullName evidence="5">All-trans-retinol dehydrogenase (NAD+)</fullName>
        <ecNumber evidence="5">1.1.1.105</ecNumber>
    </submittedName>
</protein>